<keyword evidence="4 7" id="KW-0521">NADP</keyword>
<keyword evidence="2 7" id="KW-0285">Flavoprotein</keyword>
<feature type="domain" description="Nitroreductase" evidence="9">
    <location>
        <begin position="16"/>
        <end position="173"/>
    </location>
</feature>
<dbReference type="Pfam" id="PF00881">
    <property type="entry name" value="Nitroreductase"/>
    <property type="match status" value="1"/>
</dbReference>
<dbReference type="GO" id="GO:0016491">
    <property type="term" value="F:oxidoreductase activity"/>
    <property type="evidence" value="ECO:0007669"/>
    <property type="project" value="UniProtKB-UniRule"/>
</dbReference>
<dbReference type="PANTHER" id="PTHR43821:SF1">
    <property type="entry name" value="NAD(P)H NITROREDUCTASE YDJA-RELATED"/>
    <property type="match status" value="1"/>
</dbReference>
<reference evidence="10 11" key="1">
    <citation type="submission" date="2018-04" db="EMBL/GenBank/DDBJ databases">
        <title>Genomic Encyclopedia of Archaeal and Bacterial Type Strains, Phase II (KMG-II): from individual species to whole genera.</title>
        <authorList>
            <person name="Goeker M."/>
        </authorList>
    </citation>
    <scope>NUCLEOTIDE SEQUENCE [LARGE SCALE GENOMIC DNA]</scope>
    <source>
        <strain evidence="10 11">DSM 25521</strain>
    </source>
</reference>
<dbReference type="PANTHER" id="PTHR43821">
    <property type="entry name" value="NAD(P)H NITROREDUCTASE YDJA-RELATED"/>
    <property type="match status" value="1"/>
</dbReference>
<dbReference type="Proteomes" id="UP000241808">
    <property type="component" value="Unassembled WGS sequence"/>
</dbReference>
<keyword evidence="3 7" id="KW-0288">FMN</keyword>
<dbReference type="EC" id="1.-.-.-" evidence="7"/>
<comment type="caution">
    <text evidence="10">The sequence shown here is derived from an EMBL/GenBank/DDBJ whole genome shotgun (WGS) entry which is preliminary data.</text>
</comment>
<dbReference type="OrthoDB" id="9804207at2"/>
<keyword evidence="11" id="KW-1185">Reference proteome</keyword>
<evidence type="ECO:0000313" key="11">
    <source>
        <dbReference type="Proteomes" id="UP000241808"/>
    </source>
</evidence>
<organism evidence="10 11">
    <name type="scientific">Phreatobacter oligotrophus</name>
    <dbReference type="NCBI Taxonomy" id="1122261"/>
    <lineage>
        <taxon>Bacteria</taxon>
        <taxon>Pseudomonadati</taxon>
        <taxon>Pseudomonadota</taxon>
        <taxon>Alphaproteobacteria</taxon>
        <taxon>Hyphomicrobiales</taxon>
        <taxon>Phreatobacteraceae</taxon>
        <taxon>Phreatobacter</taxon>
    </lineage>
</organism>
<feature type="binding site" description="in other chain" evidence="8">
    <location>
        <begin position="143"/>
        <end position="145"/>
    </location>
    <ligand>
        <name>FMN</name>
        <dbReference type="ChEBI" id="CHEBI:58210"/>
        <note>ligand shared between dimeric partners</note>
    </ligand>
</feature>
<evidence type="ECO:0000256" key="3">
    <source>
        <dbReference type="ARBA" id="ARBA00022643"/>
    </source>
</evidence>
<protein>
    <recommendedName>
        <fullName evidence="7">Putative NAD(P)H nitroreductase</fullName>
        <ecNumber evidence="7">1.-.-.-</ecNumber>
    </recommendedName>
</protein>
<dbReference type="PIRSF" id="PIRSF000232">
    <property type="entry name" value="YdjA"/>
    <property type="match status" value="1"/>
</dbReference>
<evidence type="ECO:0000256" key="1">
    <source>
        <dbReference type="ARBA" id="ARBA00007118"/>
    </source>
</evidence>
<dbReference type="RefSeq" id="WP_108174255.1">
    <property type="nucleotide sequence ID" value="NZ_JAIESU010000014.1"/>
</dbReference>
<keyword evidence="6 7" id="KW-0520">NAD</keyword>
<gene>
    <name evidence="10" type="ORF">C8P69_101482</name>
</gene>
<dbReference type="CDD" id="cd02135">
    <property type="entry name" value="YdjA-like"/>
    <property type="match status" value="1"/>
</dbReference>
<evidence type="ECO:0000256" key="4">
    <source>
        <dbReference type="ARBA" id="ARBA00022857"/>
    </source>
</evidence>
<dbReference type="InterPro" id="IPR000415">
    <property type="entry name" value="Nitroreductase-like"/>
</dbReference>
<dbReference type="SUPFAM" id="SSF55469">
    <property type="entry name" value="FMN-dependent nitroreductase-like"/>
    <property type="match status" value="1"/>
</dbReference>
<proteinExistence type="inferred from homology"/>
<name>A0A2T4ZIM3_9HYPH</name>
<comment type="cofactor">
    <cofactor evidence="8">
        <name>FMN</name>
        <dbReference type="ChEBI" id="CHEBI:58210"/>
    </cofactor>
    <text evidence="8">Binds 1 FMN per subunit.</text>
</comment>
<feature type="binding site" description="in other chain" evidence="8">
    <location>
        <begin position="18"/>
        <end position="20"/>
    </location>
    <ligand>
        <name>FMN</name>
        <dbReference type="ChEBI" id="CHEBI:58210"/>
        <note>ligand shared between dimeric partners</note>
    </ligand>
</feature>
<dbReference type="AlphaFoldDB" id="A0A2T4ZIM3"/>
<keyword evidence="5 7" id="KW-0560">Oxidoreductase</keyword>
<evidence type="ECO:0000256" key="6">
    <source>
        <dbReference type="ARBA" id="ARBA00023027"/>
    </source>
</evidence>
<evidence type="ECO:0000256" key="8">
    <source>
        <dbReference type="PIRSR" id="PIRSR000232-1"/>
    </source>
</evidence>
<evidence type="ECO:0000256" key="7">
    <source>
        <dbReference type="PIRNR" id="PIRNR000232"/>
    </source>
</evidence>
<dbReference type="InterPro" id="IPR029479">
    <property type="entry name" value="Nitroreductase"/>
</dbReference>
<evidence type="ECO:0000256" key="5">
    <source>
        <dbReference type="ARBA" id="ARBA00023002"/>
    </source>
</evidence>
<evidence type="ECO:0000256" key="2">
    <source>
        <dbReference type="ARBA" id="ARBA00022630"/>
    </source>
</evidence>
<dbReference type="Gene3D" id="3.40.109.10">
    <property type="entry name" value="NADH Oxidase"/>
    <property type="match status" value="1"/>
</dbReference>
<sequence length="194" mass="21063">MSAPAAVNTALVAHLKTRRSTPFALMQGPGPDDATLDAMLEIAARVPDHGKLAPWRFMVIGPDAGKRLGEALERIILADDPAAPDNRREIERARFLRAPVCVAVISRAAPHPKIPEWEQVLSAGAVCLNLLHAAAAHGFGATWITEWPSMDRRFLDHLGLEAHETIAGFVHIGTPSARAEERVRPDMSAIITRL</sequence>
<dbReference type="InterPro" id="IPR052530">
    <property type="entry name" value="NAD(P)H_nitroreductase"/>
</dbReference>
<dbReference type="InterPro" id="IPR026021">
    <property type="entry name" value="YdjA-like"/>
</dbReference>
<evidence type="ECO:0000259" key="9">
    <source>
        <dbReference type="Pfam" id="PF00881"/>
    </source>
</evidence>
<feature type="binding site" evidence="8">
    <location>
        <position position="49"/>
    </location>
    <ligand>
        <name>FMN</name>
        <dbReference type="ChEBI" id="CHEBI:58210"/>
        <note>ligand shared between dimeric partners</note>
    </ligand>
</feature>
<comment type="similarity">
    <text evidence="1 7">Belongs to the nitroreductase family.</text>
</comment>
<accession>A0A2T4ZIM3</accession>
<feature type="binding site" evidence="8">
    <location>
        <position position="45"/>
    </location>
    <ligand>
        <name>FMN</name>
        <dbReference type="ChEBI" id="CHEBI:58210"/>
        <note>ligand shared between dimeric partners</note>
    </ligand>
</feature>
<dbReference type="EMBL" id="PZZL01000001">
    <property type="protein sequence ID" value="PTM61811.1"/>
    <property type="molecule type" value="Genomic_DNA"/>
</dbReference>
<evidence type="ECO:0000313" key="10">
    <source>
        <dbReference type="EMBL" id="PTM61811.1"/>
    </source>
</evidence>